<reference evidence="4 5" key="1">
    <citation type="submission" date="2018-03" db="EMBL/GenBank/DDBJ databases">
        <title>Genomes of Pezizomycetes fungi and the evolution of truffles.</title>
        <authorList>
            <person name="Murat C."/>
            <person name="Payen T."/>
            <person name="Noel B."/>
            <person name="Kuo A."/>
            <person name="Martin F.M."/>
        </authorList>
    </citation>
    <scope>NUCLEOTIDE SEQUENCE [LARGE SCALE GENOMIC DNA]</scope>
    <source>
        <strain evidence="4">091103-1</strain>
    </source>
</reference>
<organism evidence="4 5">
    <name type="scientific">Tuber magnatum</name>
    <name type="common">white Piedmont truffle</name>
    <dbReference type="NCBI Taxonomy" id="42249"/>
    <lineage>
        <taxon>Eukaryota</taxon>
        <taxon>Fungi</taxon>
        <taxon>Dikarya</taxon>
        <taxon>Ascomycota</taxon>
        <taxon>Pezizomycotina</taxon>
        <taxon>Pezizomycetes</taxon>
        <taxon>Pezizales</taxon>
        <taxon>Tuberaceae</taxon>
        <taxon>Tuber</taxon>
    </lineage>
</organism>
<dbReference type="AlphaFoldDB" id="A0A317SG97"/>
<dbReference type="Proteomes" id="UP000246991">
    <property type="component" value="Unassembled WGS sequence"/>
</dbReference>
<gene>
    <name evidence="4" type="ORF">C7212DRAFT_359566</name>
</gene>
<dbReference type="Pfam" id="PF24883">
    <property type="entry name" value="NPHP3_N"/>
    <property type="match status" value="1"/>
</dbReference>
<dbReference type="InterPro" id="IPR054471">
    <property type="entry name" value="GPIID_WHD"/>
</dbReference>
<proteinExistence type="predicted"/>
<dbReference type="PANTHER" id="PTHR10039:SF14">
    <property type="entry name" value="NACHT DOMAIN-CONTAINING PROTEIN"/>
    <property type="match status" value="1"/>
</dbReference>
<dbReference type="Pfam" id="PF22939">
    <property type="entry name" value="WHD_GPIID"/>
    <property type="match status" value="1"/>
</dbReference>
<evidence type="ECO:0000256" key="1">
    <source>
        <dbReference type="ARBA" id="ARBA00022737"/>
    </source>
</evidence>
<evidence type="ECO:0000313" key="4">
    <source>
        <dbReference type="EMBL" id="PWW73228.1"/>
    </source>
</evidence>
<evidence type="ECO:0000259" key="3">
    <source>
        <dbReference type="Pfam" id="PF24883"/>
    </source>
</evidence>
<dbReference type="InterPro" id="IPR056884">
    <property type="entry name" value="NPHP3-like_N"/>
</dbReference>
<dbReference type="EMBL" id="PYWC01000084">
    <property type="protein sequence ID" value="PWW73228.1"/>
    <property type="molecule type" value="Genomic_DNA"/>
</dbReference>
<evidence type="ECO:0000313" key="5">
    <source>
        <dbReference type="Proteomes" id="UP000246991"/>
    </source>
</evidence>
<sequence>MTTFNLSISSSMANSNLHGDYSGNTRHGNNINSVNNNSGNITINQFGGRGTPPTDAEILQLLYTAKYESHKDRVREPAGGTCIRVTEHERYKDWLGGRTSCLRPDTIVCYFFFKDDTDEQKNATFALSSILHQFFRQRNTHPEYAHEAFGAKGRAFTQEVGTLWEILVKAVAEGGCGDVICAVDALDECEERTRAQLIRRIALPPRPHPNTCLKPLVTGRPYHDIATGLGAPTATIRLKGEEELNSITSDVSRVIDKGIKDLESYWGRPGGLGCLRDLRESSADRTFLSVALVLEMLKESGGDSPGEFSHIVSTDPRNLAELYNKILDKSKNPDTAKRIVHIVAGATRPPSLREINVAFRIRQNQTTIADIEDYSSGSESTVKDLCGLFVRIIDSKVYLVHQTIKEFLIRGILPGKWNWQYTLCPIDSSFILADICITYLSLEDFEQDPLGSYQGIGDYVQRYPLLHYTASHWAGHFHDLGKRQMELFESTRLICKPGSRRLLTWLGVYWENSGERDYLPFPNDFAHLMIASWFGQRSAVKSLLKEGGINARSEFYGTSLNLAALRK</sequence>
<dbReference type="PANTHER" id="PTHR10039">
    <property type="entry name" value="AMELOGENIN"/>
    <property type="match status" value="1"/>
</dbReference>
<accession>A0A317SG97</accession>
<comment type="caution">
    <text evidence="4">The sequence shown here is derived from an EMBL/GenBank/DDBJ whole genome shotgun (WGS) entry which is preliminary data.</text>
</comment>
<keyword evidence="1" id="KW-0677">Repeat</keyword>
<evidence type="ECO:0000259" key="2">
    <source>
        <dbReference type="Pfam" id="PF22939"/>
    </source>
</evidence>
<feature type="domain" description="Nephrocystin 3-like N-terminal" evidence="3">
    <location>
        <begin position="106"/>
        <end position="220"/>
    </location>
</feature>
<protein>
    <submittedName>
        <fullName evidence="4">Uncharacterized protein</fullName>
    </submittedName>
</protein>
<keyword evidence="5" id="KW-1185">Reference proteome</keyword>
<name>A0A317SG97_9PEZI</name>
<dbReference type="OrthoDB" id="62952at2759"/>
<feature type="domain" description="GPI inositol-deacylase winged helix" evidence="2">
    <location>
        <begin position="328"/>
        <end position="410"/>
    </location>
</feature>